<dbReference type="GO" id="GO:0032259">
    <property type="term" value="P:methylation"/>
    <property type="evidence" value="ECO:0007669"/>
    <property type="project" value="UniProtKB-KW"/>
</dbReference>
<name>A0ABZ0YVQ6_9GAMM</name>
<comment type="catalytic activity">
    <reaction evidence="6">
        <text>a 6-O-methyl-2'-deoxyguanosine in DNA + L-cysteinyl-[protein] = S-methyl-L-cysteinyl-[protein] + a 2'-deoxyguanosine in DNA</text>
        <dbReference type="Rhea" id="RHEA:24000"/>
        <dbReference type="Rhea" id="RHEA-COMP:10131"/>
        <dbReference type="Rhea" id="RHEA-COMP:10132"/>
        <dbReference type="Rhea" id="RHEA-COMP:11367"/>
        <dbReference type="Rhea" id="RHEA-COMP:11368"/>
        <dbReference type="ChEBI" id="CHEBI:29950"/>
        <dbReference type="ChEBI" id="CHEBI:82612"/>
        <dbReference type="ChEBI" id="CHEBI:85445"/>
        <dbReference type="ChEBI" id="CHEBI:85448"/>
        <dbReference type="EC" id="2.1.1.63"/>
    </reaction>
</comment>
<protein>
    <submittedName>
        <fullName evidence="8">Methylated-DNA--[protein]-cysteine S-methyltransferase</fullName>
        <ecNumber evidence="8">2.1.1.63</ecNumber>
    </submittedName>
</protein>
<dbReference type="InterPro" id="IPR014048">
    <property type="entry name" value="MethylDNA_cys_MeTrfase_DNA-bd"/>
</dbReference>
<dbReference type="CDD" id="cd06445">
    <property type="entry name" value="ATase"/>
    <property type="match status" value="1"/>
</dbReference>
<comment type="catalytic activity">
    <reaction evidence="1">
        <text>a 4-O-methyl-thymidine in DNA + L-cysteinyl-[protein] = a thymidine in DNA + S-methyl-L-cysteinyl-[protein]</text>
        <dbReference type="Rhea" id="RHEA:53428"/>
        <dbReference type="Rhea" id="RHEA-COMP:10131"/>
        <dbReference type="Rhea" id="RHEA-COMP:10132"/>
        <dbReference type="Rhea" id="RHEA-COMP:13555"/>
        <dbReference type="Rhea" id="RHEA-COMP:13556"/>
        <dbReference type="ChEBI" id="CHEBI:29950"/>
        <dbReference type="ChEBI" id="CHEBI:82612"/>
        <dbReference type="ChEBI" id="CHEBI:137386"/>
        <dbReference type="ChEBI" id="CHEBI:137387"/>
        <dbReference type="EC" id="2.1.1.63"/>
    </reaction>
</comment>
<dbReference type="NCBIfam" id="TIGR00589">
    <property type="entry name" value="ogt"/>
    <property type="match status" value="1"/>
</dbReference>
<dbReference type="GO" id="GO:0003908">
    <property type="term" value="F:methylated-DNA-[protein]-cysteine S-methyltransferase activity"/>
    <property type="evidence" value="ECO:0007669"/>
    <property type="project" value="UniProtKB-EC"/>
</dbReference>
<dbReference type="PROSITE" id="PS00374">
    <property type="entry name" value="MGMT"/>
    <property type="match status" value="1"/>
</dbReference>
<dbReference type="Pfam" id="PF01035">
    <property type="entry name" value="DNA_binding_1"/>
    <property type="match status" value="1"/>
</dbReference>
<dbReference type="SUPFAM" id="SSF46767">
    <property type="entry name" value="Methylated DNA-protein cysteine methyltransferase, C-terminal domain"/>
    <property type="match status" value="1"/>
</dbReference>
<dbReference type="PANTHER" id="PTHR10815">
    <property type="entry name" value="METHYLATED-DNA--PROTEIN-CYSTEINE METHYLTRANSFERASE"/>
    <property type="match status" value="1"/>
</dbReference>
<keyword evidence="4" id="KW-0227">DNA damage</keyword>
<dbReference type="PANTHER" id="PTHR10815:SF5">
    <property type="entry name" value="METHYLATED-DNA--PROTEIN-CYSTEINE METHYLTRANSFERASE"/>
    <property type="match status" value="1"/>
</dbReference>
<evidence type="ECO:0000256" key="2">
    <source>
        <dbReference type="ARBA" id="ARBA00022603"/>
    </source>
</evidence>
<dbReference type="InterPro" id="IPR001497">
    <property type="entry name" value="MethylDNA_cys_MeTrfase_AS"/>
</dbReference>
<evidence type="ECO:0000256" key="4">
    <source>
        <dbReference type="ARBA" id="ARBA00022763"/>
    </source>
</evidence>
<evidence type="ECO:0000259" key="7">
    <source>
        <dbReference type="Pfam" id="PF01035"/>
    </source>
</evidence>
<keyword evidence="9" id="KW-1185">Reference proteome</keyword>
<keyword evidence="2 8" id="KW-0489">Methyltransferase</keyword>
<keyword evidence="5" id="KW-0234">DNA repair</keyword>
<dbReference type="EMBL" id="CP140153">
    <property type="protein sequence ID" value="WQH15454.1"/>
    <property type="molecule type" value="Genomic_DNA"/>
</dbReference>
<sequence>MPLGHRDDSGSGHLWVRLAFTHGMLTRMQVEEAPVDERRVRDVLPTEYADVGELLNHWDKGIDNPFDWTTHPGFPPVGTTFQRAVWSALCRVPWGESVGYGELARRVGRPGAARAVGQAVGANPWAPLIPCHRVLAANQGLGGYAQGTRIKSRLLALEGTAYR</sequence>
<gene>
    <name evidence="8" type="ORF">SR882_06690</name>
</gene>
<reference evidence="8 9" key="1">
    <citation type="submission" date="2023-11" db="EMBL/GenBank/DDBJ databases">
        <title>MicrobeMod: A computational toolkit for identifying prokaryotic methylation and restriction-modification with nanopore sequencing.</title>
        <authorList>
            <person name="Crits-Christoph A."/>
            <person name="Kang S.C."/>
            <person name="Lee H."/>
            <person name="Ostrov N."/>
        </authorList>
    </citation>
    <scope>NUCLEOTIDE SEQUENCE [LARGE SCALE GENOMIC DNA]</scope>
    <source>
        <strain evidence="8 9">ATCC 49870</strain>
    </source>
</reference>
<dbReference type="Proteomes" id="UP001327459">
    <property type="component" value="Chromosome"/>
</dbReference>
<dbReference type="Gene3D" id="1.10.10.10">
    <property type="entry name" value="Winged helix-like DNA-binding domain superfamily/Winged helix DNA-binding domain"/>
    <property type="match status" value="1"/>
</dbReference>
<keyword evidence="3 8" id="KW-0808">Transferase</keyword>
<feature type="domain" description="Methylated-DNA-[protein]-cysteine S-methyltransferase DNA binding" evidence="7">
    <location>
        <begin position="81"/>
        <end position="159"/>
    </location>
</feature>
<evidence type="ECO:0000256" key="6">
    <source>
        <dbReference type="ARBA" id="ARBA00049348"/>
    </source>
</evidence>
<evidence type="ECO:0000313" key="9">
    <source>
        <dbReference type="Proteomes" id="UP001327459"/>
    </source>
</evidence>
<evidence type="ECO:0000256" key="5">
    <source>
        <dbReference type="ARBA" id="ARBA00023204"/>
    </source>
</evidence>
<dbReference type="InterPro" id="IPR036388">
    <property type="entry name" value="WH-like_DNA-bd_sf"/>
</dbReference>
<dbReference type="RefSeq" id="WP_322520482.1">
    <property type="nucleotide sequence ID" value="NZ_CP140153.1"/>
</dbReference>
<proteinExistence type="predicted"/>
<accession>A0ABZ0YVQ6</accession>
<organism evidence="8 9">
    <name type="scientific">Guyparkeria halophila</name>
    <dbReference type="NCBI Taxonomy" id="47960"/>
    <lineage>
        <taxon>Bacteria</taxon>
        <taxon>Pseudomonadati</taxon>
        <taxon>Pseudomonadota</taxon>
        <taxon>Gammaproteobacteria</taxon>
        <taxon>Chromatiales</taxon>
        <taxon>Thioalkalibacteraceae</taxon>
        <taxon>Guyparkeria</taxon>
    </lineage>
</organism>
<dbReference type="InterPro" id="IPR036217">
    <property type="entry name" value="MethylDNA_cys_MeTrfase_DNAb"/>
</dbReference>
<evidence type="ECO:0000256" key="1">
    <source>
        <dbReference type="ARBA" id="ARBA00001286"/>
    </source>
</evidence>
<evidence type="ECO:0000256" key="3">
    <source>
        <dbReference type="ARBA" id="ARBA00022679"/>
    </source>
</evidence>
<dbReference type="EC" id="2.1.1.63" evidence="8"/>
<evidence type="ECO:0000313" key="8">
    <source>
        <dbReference type="EMBL" id="WQH15454.1"/>
    </source>
</evidence>